<dbReference type="Pfam" id="PF09916">
    <property type="entry name" value="DUF2145"/>
    <property type="match status" value="1"/>
</dbReference>
<gene>
    <name evidence="2" type="ORF">QE424_003216</name>
</gene>
<dbReference type="PIRSF" id="PIRSF028477">
    <property type="entry name" value="UCP028477"/>
    <property type="match status" value="1"/>
</dbReference>
<feature type="chain" id="PRO_5042901964" description="DUF2145 domain-containing protein" evidence="1">
    <location>
        <begin position="37"/>
        <end position="296"/>
    </location>
</feature>
<dbReference type="AlphaFoldDB" id="A0AAP5EB70"/>
<keyword evidence="1" id="KW-0732">Signal</keyword>
<proteinExistence type="predicted"/>
<dbReference type="RefSeq" id="WP_307107565.1">
    <property type="nucleotide sequence ID" value="NZ_JAUTAS010000001.1"/>
</dbReference>
<protein>
    <recommendedName>
        <fullName evidence="4">DUF2145 domain-containing protein</fullName>
    </recommendedName>
</protein>
<dbReference type="EMBL" id="JAUTAS010000001">
    <property type="protein sequence ID" value="MDQ1110057.1"/>
    <property type="molecule type" value="Genomic_DNA"/>
</dbReference>
<sequence length="296" mass="32130">MDLPCPGLPEYPPLKRLALPALLCAALLLAAPAAQAQSQQPECMERHPTPAALASMFDVAQRADETLEALDHVDVVIIARGGQDLSRYGLRHSHLAFAVREDDGSWRAVHLLNHCKSPESSLFHEGLSNFIGETGTHTDLRVGVPTPAVRAALKTMLTAPGIQAKALHEPRYSVVAYPFSVEYQNSNQWVLEVLAAAMAQSRDGTLLVRRAQVQAWLKEQHYQPSSLHIGVGKRLGARFFSANAATTDHPASERISGDYSVVTVESVFDFLQQRKALAQELSVAHVPVAGMAAPKP</sequence>
<reference evidence="2" key="1">
    <citation type="submission" date="2023-07" db="EMBL/GenBank/DDBJ databases">
        <title>Functional and genomic diversity of the sorghum phyllosphere microbiome.</title>
        <authorList>
            <person name="Shade A."/>
        </authorList>
    </citation>
    <scope>NUCLEOTIDE SEQUENCE</scope>
    <source>
        <strain evidence="2">SORGH_AS_0457</strain>
    </source>
</reference>
<dbReference type="Proteomes" id="UP001226084">
    <property type="component" value="Unassembled WGS sequence"/>
</dbReference>
<dbReference type="InterPro" id="IPR014547">
    <property type="entry name" value="UCP028477"/>
</dbReference>
<evidence type="ECO:0000313" key="2">
    <source>
        <dbReference type="EMBL" id="MDQ1110057.1"/>
    </source>
</evidence>
<organism evidence="2 3">
    <name type="scientific">Stenotrophomonas rhizophila</name>
    <dbReference type="NCBI Taxonomy" id="216778"/>
    <lineage>
        <taxon>Bacteria</taxon>
        <taxon>Pseudomonadati</taxon>
        <taxon>Pseudomonadota</taxon>
        <taxon>Gammaproteobacteria</taxon>
        <taxon>Lysobacterales</taxon>
        <taxon>Lysobacteraceae</taxon>
        <taxon>Stenotrophomonas</taxon>
    </lineage>
</organism>
<evidence type="ECO:0008006" key="4">
    <source>
        <dbReference type="Google" id="ProtNLM"/>
    </source>
</evidence>
<name>A0AAP5EB70_9GAMM</name>
<evidence type="ECO:0000256" key="1">
    <source>
        <dbReference type="SAM" id="SignalP"/>
    </source>
</evidence>
<evidence type="ECO:0000313" key="3">
    <source>
        <dbReference type="Proteomes" id="UP001226084"/>
    </source>
</evidence>
<comment type="caution">
    <text evidence="2">The sequence shown here is derived from an EMBL/GenBank/DDBJ whole genome shotgun (WGS) entry which is preliminary data.</text>
</comment>
<feature type="signal peptide" evidence="1">
    <location>
        <begin position="1"/>
        <end position="36"/>
    </location>
</feature>
<accession>A0AAP5EB70</accession>